<dbReference type="RefSeq" id="WP_182551575.1">
    <property type="nucleotide sequence ID" value="NZ_JACGXN010000010.1"/>
</dbReference>
<dbReference type="GO" id="GO:0004315">
    <property type="term" value="F:3-oxoacyl-[acyl-carrier-protein] synthase activity"/>
    <property type="evidence" value="ECO:0007669"/>
    <property type="project" value="UniProtKB-EC"/>
</dbReference>
<name>A0A839EQ05_9HYPH</name>
<dbReference type="Proteomes" id="UP000549052">
    <property type="component" value="Unassembled WGS sequence"/>
</dbReference>
<protein>
    <submittedName>
        <fullName evidence="1">3-oxoacyl-[acyl-carrier-protein] synthase-1</fullName>
        <ecNumber evidence="1">2.3.1.41</ecNumber>
    </submittedName>
</protein>
<comment type="caution">
    <text evidence="1">The sequence shown here is derived from an EMBL/GenBank/DDBJ whole genome shotgun (WGS) entry which is preliminary data.</text>
</comment>
<keyword evidence="2" id="KW-1185">Reference proteome</keyword>
<evidence type="ECO:0000313" key="1">
    <source>
        <dbReference type="EMBL" id="MBA8880959.1"/>
    </source>
</evidence>
<accession>A0A839EQ05</accession>
<gene>
    <name evidence="1" type="ORF">FHW16_004694</name>
</gene>
<dbReference type="AlphaFoldDB" id="A0A839EQ05"/>
<proteinExistence type="predicted"/>
<dbReference type="EMBL" id="JACGXN010000010">
    <property type="protein sequence ID" value="MBA8880959.1"/>
    <property type="molecule type" value="Genomic_DNA"/>
</dbReference>
<keyword evidence="1" id="KW-0012">Acyltransferase</keyword>
<keyword evidence="1" id="KW-0808">Transferase</keyword>
<evidence type="ECO:0000313" key="2">
    <source>
        <dbReference type="Proteomes" id="UP000549052"/>
    </source>
</evidence>
<sequence length="345" mass="37571">MTASLADIRAIGVCCPLGMSLKETATSYQNGVRNFVKSSDVIGPDGLPVRIAPVFAFNEPRNFELRLQRLFETAADDVKSQLPQKTVAADLRLIVPDWFMENPLREPLQNWILEQFGTWIRTVTFLSGKETIFLAELARALQSVSEENSSDCFVGALDSLMHAELIDILTLQDRLLTKDNPHGVIPGEGAVIAYVAQVDPGTEGALGTVLAAYRGYEEESFRKPIGVLGRGLAKPLALALRDVLPDRFMVNLNGERWRSEDISVALSASQPLPDHLAADFETPPLYCGECGVVTDAIMAALSLVPPPDTLSNVSSKSVITHIAISQRSGLRCVGIIERYVAENPV</sequence>
<organism evidence="1 2">
    <name type="scientific">Phyllobacterium myrsinacearum</name>
    <dbReference type="NCBI Taxonomy" id="28101"/>
    <lineage>
        <taxon>Bacteria</taxon>
        <taxon>Pseudomonadati</taxon>
        <taxon>Pseudomonadota</taxon>
        <taxon>Alphaproteobacteria</taxon>
        <taxon>Hyphomicrobiales</taxon>
        <taxon>Phyllobacteriaceae</taxon>
        <taxon>Phyllobacterium</taxon>
    </lineage>
</organism>
<dbReference type="EC" id="2.3.1.41" evidence="1"/>
<reference evidence="1 2" key="1">
    <citation type="submission" date="2020-07" db="EMBL/GenBank/DDBJ databases">
        <title>Genomic Encyclopedia of Type Strains, Phase IV (KMG-V): Genome sequencing to study the core and pangenomes of soil and plant-associated prokaryotes.</title>
        <authorList>
            <person name="Whitman W."/>
        </authorList>
    </citation>
    <scope>NUCLEOTIDE SEQUENCE [LARGE SCALE GENOMIC DNA]</scope>
    <source>
        <strain evidence="1 2">AN3</strain>
    </source>
</reference>